<organism evidence="2 3">
    <name type="scientific">Caerostris extrusa</name>
    <name type="common">Bark spider</name>
    <name type="synonym">Caerostris bankana</name>
    <dbReference type="NCBI Taxonomy" id="172846"/>
    <lineage>
        <taxon>Eukaryota</taxon>
        <taxon>Metazoa</taxon>
        <taxon>Ecdysozoa</taxon>
        <taxon>Arthropoda</taxon>
        <taxon>Chelicerata</taxon>
        <taxon>Arachnida</taxon>
        <taxon>Araneae</taxon>
        <taxon>Araneomorphae</taxon>
        <taxon>Entelegynae</taxon>
        <taxon>Araneoidea</taxon>
        <taxon>Araneidae</taxon>
        <taxon>Caerostris</taxon>
    </lineage>
</organism>
<dbReference type="AlphaFoldDB" id="A0AAV4VM66"/>
<gene>
    <name evidence="2" type="ORF">CEXT_106351</name>
</gene>
<dbReference type="EMBL" id="BPLR01014825">
    <property type="protein sequence ID" value="GIY71541.1"/>
    <property type="molecule type" value="Genomic_DNA"/>
</dbReference>
<protein>
    <submittedName>
        <fullName evidence="2">Uncharacterized protein</fullName>
    </submittedName>
</protein>
<comment type="caution">
    <text evidence="2">The sequence shown here is derived from an EMBL/GenBank/DDBJ whole genome shotgun (WGS) entry which is preliminary data.</text>
</comment>
<feature type="region of interest" description="Disordered" evidence="1">
    <location>
        <begin position="1"/>
        <end position="30"/>
    </location>
</feature>
<evidence type="ECO:0000256" key="1">
    <source>
        <dbReference type="SAM" id="MobiDB-lite"/>
    </source>
</evidence>
<name>A0AAV4VM66_CAEEX</name>
<accession>A0AAV4VM66</accession>
<evidence type="ECO:0000313" key="2">
    <source>
        <dbReference type="EMBL" id="GIY71541.1"/>
    </source>
</evidence>
<reference evidence="2 3" key="1">
    <citation type="submission" date="2021-06" db="EMBL/GenBank/DDBJ databases">
        <title>Caerostris extrusa draft genome.</title>
        <authorList>
            <person name="Kono N."/>
            <person name="Arakawa K."/>
        </authorList>
    </citation>
    <scope>NUCLEOTIDE SEQUENCE [LARGE SCALE GENOMIC DNA]</scope>
</reference>
<keyword evidence="3" id="KW-1185">Reference proteome</keyword>
<proteinExistence type="predicted"/>
<sequence length="94" mass="10889">MNTWELSGGIRGQSTFHESQTKNRSQKNKTSGTWASYFLLEIEILLRLCCFKVSLLNMWKVYKILVSNRFLVFLVLRPSGRPSRSATDRGGIYR</sequence>
<evidence type="ECO:0000313" key="3">
    <source>
        <dbReference type="Proteomes" id="UP001054945"/>
    </source>
</evidence>
<dbReference type="Proteomes" id="UP001054945">
    <property type="component" value="Unassembled WGS sequence"/>
</dbReference>